<dbReference type="AlphaFoldDB" id="A0AA41Y905"/>
<proteinExistence type="predicted"/>
<keyword evidence="3" id="KW-1185">Reference proteome</keyword>
<evidence type="ECO:0000313" key="3">
    <source>
        <dbReference type="Proteomes" id="UP001163821"/>
    </source>
</evidence>
<evidence type="ECO:0000313" key="2">
    <source>
        <dbReference type="EMBL" id="MCW0484299.1"/>
    </source>
</evidence>
<dbReference type="RefSeq" id="WP_282592892.1">
    <property type="nucleotide sequence ID" value="NZ_JAPAAF010000033.1"/>
</dbReference>
<feature type="transmembrane region" description="Helical" evidence="1">
    <location>
        <begin position="43"/>
        <end position="64"/>
    </location>
</feature>
<organism evidence="2 3">
    <name type="scientific">Gaoshiqia sediminis</name>
    <dbReference type="NCBI Taxonomy" id="2986998"/>
    <lineage>
        <taxon>Bacteria</taxon>
        <taxon>Pseudomonadati</taxon>
        <taxon>Bacteroidota</taxon>
        <taxon>Bacteroidia</taxon>
        <taxon>Marinilabiliales</taxon>
        <taxon>Prolixibacteraceae</taxon>
        <taxon>Gaoshiqia</taxon>
    </lineage>
</organism>
<keyword evidence="1" id="KW-1133">Transmembrane helix</keyword>
<feature type="transmembrane region" description="Helical" evidence="1">
    <location>
        <begin position="76"/>
        <end position="96"/>
    </location>
</feature>
<reference evidence="2" key="1">
    <citation type="submission" date="2022-10" db="EMBL/GenBank/DDBJ databases">
        <title>Gaoshiqiia sediminis gen. nov., sp. nov., isolated from coastal sediment.</title>
        <authorList>
            <person name="Yu W.X."/>
            <person name="Mu D.S."/>
            <person name="Du J.Z."/>
            <person name="Liang Y.Q."/>
        </authorList>
    </citation>
    <scope>NUCLEOTIDE SEQUENCE</scope>
    <source>
        <strain evidence="2">A06</strain>
    </source>
</reference>
<keyword evidence="1" id="KW-0812">Transmembrane</keyword>
<sequence>MKAIVVFLICVFMAVNTYSQDRRAENEFARNFYLERSAKQSRTGLILLGTGTAFLVVGAAGFDSSWEHGSASQTDVFGFIILAGVVADLTSIPVLISAGVNKRRAMKITVSLNNLNGQYPQSIRGCISSIAYHPGLTLIIRL</sequence>
<gene>
    <name evidence="2" type="ORF">N2K84_16280</name>
</gene>
<dbReference type="EMBL" id="JAPAAF010000033">
    <property type="protein sequence ID" value="MCW0484299.1"/>
    <property type="molecule type" value="Genomic_DNA"/>
</dbReference>
<evidence type="ECO:0000256" key="1">
    <source>
        <dbReference type="SAM" id="Phobius"/>
    </source>
</evidence>
<protein>
    <submittedName>
        <fullName evidence="2">Uncharacterized protein</fullName>
    </submittedName>
</protein>
<dbReference type="Proteomes" id="UP001163821">
    <property type="component" value="Unassembled WGS sequence"/>
</dbReference>
<name>A0AA41Y905_9BACT</name>
<comment type="caution">
    <text evidence="2">The sequence shown here is derived from an EMBL/GenBank/DDBJ whole genome shotgun (WGS) entry which is preliminary data.</text>
</comment>
<keyword evidence="1" id="KW-0472">Membrane</keyword>
<accession>A0AA41Y905</accession>